<proteinExistence type="predicted"/>
<keyword evidence="1" id="KW-1133">Transmembrane helix</keyword>
<dbReference type="OrthoDB" id="2596179at2759"/>
<dbReference type="EMBL" id="NHYD01003413">
    <property type="protein sequence ID" value="PPQ78585.1"/>
    <property type="molecule type" value="Genomic_DNA"/>
</dbReference>
<dbReference type="InParanoid" id="A0A409WJA9"/>
<keyword evidence="3" id="KW-1185">Reference proteome</keyword>
<evidence type="ECO:0000313" key="3">
    <source>
        <dbReference type="Proteomes" id="UP000283269"/>
    </source>
</evidence>
<feature type="transmembrane region" description="Helical" evidence="1">
    <location>
        <begin position="6"/>
        <end position="26"/>
    </location>
</feature>
<gene>
    <name evidence="2" type="ORF">CVT25_010561</name>
</gene>
<accession>A0A409WJA9</accession>
<reference evidence="2 3" key="1">
    <citation type="journal article" date="2018" name="Evol. Lett.">
        <title>Horizontal gene cluster transfer increased hallucinogenic mushroom diversity.</title>
        <authorList>
            <person name="Reynolds H.T."/>
            <person name="Vijayakumar V."/>
            <person name="Gluck-Thaler E."/>
            <person name="Korotkin H.B."/>
            <person name="Matheny P.B."/>
            <person name="Slot J.C."/>
        </authorList>
    </citation>
    <scope>NUCLEOTIDE SEQUENCE [LARGE SCALE GENOMIC DNA]</scope>
    <source>
        <strain evidence="2 3">2631</strain>
    </source>
</reference>
<evidence type="ECO:0000313" key="2">
    <source>
        <dbReference type="EMBL" id="PPQ78585.1"/>
    </source>
</evidence>
<sequence length="129" mass="14050">MFSSPYVLHVFYGLALTSISMNLVSLRRTAEDEKYRITAQLSILDSIRQQLQDAKEPLSTAELERLRRLALSSKMGGEGAGAGADGGGASAGTDVSWSAIFRGKAPVVSEETSKWDQQDLETIRKELSK</sequence>
<dbReference type="AlphaFoldDB" id="A0A409WJA9"/>
<organism evidence="2 3">
    <name type="scientific">Psilocybe cyanescens</name>
    <dbReference type="NCBI Taxonomy" id="93625"/>
    <lineage>
        <taxon>Eukaryota</taxon>
        <taxon>Fungi</taxon>
        <taxon>Dikarya</taxon>
        <taxon>Basidiomycota</taxon>
        <taxon>Agaricomycotina</taxon>
        <taxon>Agaricomycetes</taxon>
        <taxon>Agaricomycetidae</taxon>
        <taxon>Agaricales</taxon>
        <taxon>Agaricineae</taxon>
        <taxon>Strophariaceae</taxon>
        <taxon>Psilocybe</taxon>
    </lineage>
</organism>
<dbReference type="Proteomes" id="UP000283269">
    <property type="component" value="Unassembled WGS sequence"/>
</dbReference>
<keyword evidence="1" id="KW-0812">Transmembrane</keyword>
<protein>
    <submittedName>
        <fullName evidence="2">Uncharacterized protein</fullName>
    </submittedName>
</protein>
<evidence type="ECO:0000256" key="1">
    <source>
        <dbReference type="SAM" id="Phobius"/>
    </source>
</evidence>
<keyword evidence="1" id="KW-0472">Membrane</keyword>
<name>A0A409WJA9_PSICY</name>
<comment type="caution">
    <text evidence="2">The sequence shown here is derived from an EMBL/GenBank/DDBJ whole genome shotgun (WGS) entry which is preliminary data.</text>
</comment>